<organism evidence="1 2">
    <name type="scientific">Eragrostis curvula</name>
    <name type="common">weeping love grass</name>
    <dbReference type="NCBI Taxonomy" id="38414"/>
    <lineage>
        <taxon>Eukaryota</taxon>
        <taxon>Viridiplantae</taxon>
        <taxon>Streptophyta</taxon>
        <taxon>Embryophyta</taxon>
        <taxon>Tracheophyta</taxon>
        <taxon>Spermatophyta</taxon>
        <taxon>Magnoliopsida</taxon>
        <taxon>Liliopsida</taxon>
        <taxon>Poales</taxon>
        <taxon>Poaceae</taxon>
        <taxon>PACMAD clade</taxon>
        <taxon>Chloridoideae</taxon>
        <taxon>Eragrostideae</taxon>
        <taxon>Eragrostidinae</taxon>
        <taxon>Eragrostis</taxon>
    </lineage>
</organism>
<evidence type="ECO:0000313" key="2">
    <source>
        <dbReference type="Proteomes" id="UP000324897"/>
    </source>
</evidence>
<keyword evidence="2" id="KW-1185">Reference proteome</keyword>
<gene>
    <name evidence="1" type="ORF">EJB05_15452</name>
</gene>
<protein>
    <submittedName>
        <fullName evidence="1">Uncharacterized protein</fullName>
    </submittedName>
</protein>
<dbReference type="EMBL" id="RWGY01000007">
    <property type="protein sequence ID" value="TVU41894.1"/>
    <property type="molecule type" value="Genomic_DNA"/>
</dbReference>
<name>A0A5J9W320_9POAL</name>
<accession>A0A5J9W320</accession>
<proteinExistence type="predicted"/>
<sequence>MEGGSRSTSPVTEEITAAAATSLAFSIQLKQMIAIKVTTDSITDDDFHEVKQRIAEIKHWNASGRCSQETNRVL</sequence>
<reference evidence="1 2" key="1">
    <citation type="journal article" date="2019" name="Sci. Rep.">
        <title>A high-quality genome of Eragrostis curvula grass provides insights into Poaceae evolution and supports new strategies to enhance forage quality.</title>
        <authorList>
            <person name="Carballo J."/>
            <person name="Santos B.A.C.M."/>
            <person name="Zappacosta D."/>
            <person name="Garbus I."/>
            <person name="Selva J.P."/>
            <person name="Gallo C.A."/>
            <person name="Diaz A."/>
            <person name="Albertini E."/>
            <person name="Caccamo M."/>
            <person name="Echenique V."/>
        </authorList>
    </citation>
    <scope>NUCLEOTIDE SEQUENCE [LARGE SCALE GENOMIC DNA]</scope>
    <source>
        <strain evidence="2">cv. Victoria</strain>
        <tissue evidence="1">Leaf</tissue>
    </source>
</reference>
<dbReference type="Gramene" id="TVU41894">
    <property type="protein sequence ID" value="TVU41894"/>
    <property type="gene ID" value="EJB05_15452"/>
</dbReference>
<evidence type="ECO:0000313" key="1">
    <source>
        <dbReference type="EMBL" id="TVU41894.1"/>
    </source>
</evidence>
<feature type="non-terminal residue" evidence="1">
    <location>
        <position position="74"/>
    </location>
</feature>
<dbReference type="AlphaFoldDB" id="A0A5J9W320"/>
<comment type="caution">
    <text evidence="1">The sequence shown here is derived from an EMBL/GenBank/DDBJ whole genome shotgun (WGS) entry which is preliminary data.</text>
</comment>
<feature type="non-terminal residue" evidence="1">
    <location>
        <position position="1"/>
    </location>
</feature>
<dbReference type="Proteomes" id="UP000324897">
    <property type="component" value="Chromosome 4"/>
</dbReference>